<proteinExistence type="predicted"/>
<dbReference type="EMBL" id="JACAZH010000043">
    <property type="protein sequence ID" value="KAF7334867.1"/>
    <property type="molecule type" value="Genomic_DNA"/>
</dbReference>
<dbReference type="Proteomes" id="UP000623467">
    <property type="component" value="Unassembled WGS sequence"/>
</dbReference>
<accession>A0A8H6X669</accession>
<evidence type="ECO:0000313" key="1">
    <source>
        <dbReference type="EMBL" id="KAF7334867.1"/>
    </source>
</evidence>
<organism evidence="1 2">
    <name type="scientific">Mycena sanguinolenta</name>
    <dbReference type="NCBI Taxonomy" id="230812"/>
    <lineage>
        <taxon>Eukaryota</taxon>
        <taxon>Fungi</taxon>
        <taxon>Dikarya</taxon>
        <taxon>Basidiomycota</taxon>
        <taxon>Agaricomycotina</taxon>
        <taxon>Agaricomycetes</taxon>
        <taxon>Agaricomycetidae</taxon>
        <taxon>Agaricales</taxon>
        <taxon>Marasmiineae</taxon>
        <taxon>Mycenaceae</taxon>
        <taxon>Mycena</taxon>
    </lineage>
</organism>
<comment type="caution">
    <text evidence="1">The sequence shown here is derived from an EMBL/GenBank/DDBJ whole genome shotgun (WGS) entry which is preliminary data.</text>
</comment>
<name>A0A8H6X669_9AGAR</name>
<reference evidence="1" key="1">
    <citation type="submission" date="2020-05" db="EMBL/GenBank/DDBJ databases">
        <title>Mycena genomes resolve the evolution of fungal bioluminescence.</title>
        <authorList>
            <person name="Tsai I.J."/>
        </authorList>
    </citation>
    <scope>NUCLEOTIDE SEQUENCE</scope>
    <source>
        <strain evidence="1">160909Yilan</strain>
    </source>
</reference>
<gene>
    <name evidence="1" type="ORF">MSAN_02356000</name>
</gene>
<keyword evidence="2" id="KW-1185">Reference proteome</keyword>
<evidence type="ECO:0000313" key="2">
    <source>
        <dbReference type="Proteomes" id="UP000623467"/>
    </source>
</evidence>
<protein>
    <submittedName>
        <fullName evidence="1">Uncharacterized protein</fullName>
    </submittedName>
</protein>
<dbReference type="OrthoDB" id="2991765at2759"/>
<sequence>MTILSSAPRQSELIPILCAVFNFGFCPKELDKLFRLAEGEALLLLRDLHSVLKIQSSEDEISSHHASFVDFLKHPDRSGTFCIDILNNQIPLARSLLQFYAGPFQRNEIRLLSRLISFIVSLPPSGAVAELFPLIASVNPDHIFDPKEYQSRYNDFECIVPWLKKNPSAPADVIQLWEDYAFIFSIDNIRYGESTPSIKHNVSPSPELLCILVSLRLLGHRLLALPTKLDLTWDRSQNCSV</sequence>
<dbReference type="AlphaFoldDB" id="A0A8H6X669"/>